<accession>A0A0A0YVA5</accession>
<protein>
    <submittedName>
        <fullName evidence="1">Uncharacterized protein</fullName>
    </submittedName>
</protein>
<sequence length="141" mass="15453">MTEESYVPPQLSLEVLRKPLADNSAKVYPTDEGWVAEYPDGATEVLIECRGLKTEFDRLGLDDNAKPIEGGLVHQQNQINEGGRVFQRGEVTSSNLTWELLSDLDMPGLRKIGNVLGVKGTSKEQLAADIAEKVGLNTDNK</sequence>
<dbReference type="EMBL" id="KP037007">
    <property type="protein sequence ID" value="AIX13011.1"/>
    <property type="molecule type" value="Genomic_DNA"/>
</dbReference>
<name>A0A0A0YVA5_9CAUD</name>
<dbReference type="RefSeq" id="YP_009147515.1">
    <property type="nucleotide sequence ID" value="NC_027340.1"/>
</dbReference>
<dbReference type="InterPro" id="IPR055863">
    <property type="entry name" value="DUF7440"/>
</dbReference>
<proteinExistence type="predicted"/>
<dbReference type="OrthoDB" id="16590at10239"/>
<dbReference type="Pfam" id="PF24224">
    <property type="entry name" value="DUF7440"/>
    <property type="match status" value="1"/>
</dbReference>
<dbReference type="GeneID" id="24623131"/>
<gene>
    <name evidence="1" type="ORF">NW77_003</name>
</gene>
<reference evidence="1 2" key="1">
    <citation type="submission" date="2014-10" db="EMBL/GenBank/DDBJ databases">
        <title>Characterization of a new ViI-like Erwinia amylovora bacteriophage.</title>
        <authorList>
            <person name="Lagonenko A.L."/>
            <person name="Valentovich L.N."/>
        </authorList>
    </citation>
    <scope>NUCLEOTIDE SEQUENCE [LARGE SCALE GENOMIC DNA]</scope>
</reference>
<keyword evidence="2" id="KW-1185">Reference proteome</keyword>
<dbReference type="Proteomes" id="UP000030322">
    <property type="component" value="Segment"/>
</dbReference>
<dbReference type="KEGG" id="vg:24623131"/>
<organism evidence="1 2">
    <name type="scientific">Erwinia phage phiEa2809</name>
    <dbReference type="NCBI Taxonomy" id="1564096"/>
    <lineage>
        <taxon>Viruses</taxon>
        <taxon>Duplodnaviria</taxon>
        <taxon>Heunggongvirae</taxon>
        <taxon>Uroviricota</taxon>
        <taxon>Caudoviricetes</taxon>
        <taxon>Pantevenvirales</taxon>
        <taxon>Ackermannviridae</taxon>
        <taxon>Nezavisimistyvirus</taxon>
        <taxon>Nezavisimistyvirus Ea2809</taxon>
    </lineage>
</organism>
<evidence type="ECO:0000313" key="2">
    <source>
        <dbReference type="Proteomes" id="UP000030322"/>
    </source>
</evidence>
<evidence type="ECO:0000313" key="1">
    <source>
        <dbReference type="EMBL" id="AIX13011.1"/>
    </source>
</evidence>